<evidence type="ECO:0000313" key="1">
    <source>
        <dbReference type="EMBL" id="MBJ7600823.1"/>
    </source>
</evidence>
<dbReference type="RefSeq" id="WP_338204803.1">
    <property type="nucleotide sequence ID" value="NZ_JAEKNR010000222.1"/>
</dbReference>
<evidence type="ECO:0000313" key="2">
    <source>
        <dbReference type="Proteomes" id="UP000612893"/>
    </source>
</evidence>
<dbReference type="EMBL" id="JAEKNR010000222">
    <property type="protein sequence ID" value="MBJ7600823.1"/>
    <property type="molecule type" value="Genomic_DNA"/>
</dbReference>
<protein>
    <recommendedName>
        <fullName evidence="3">REase AHJR-like domain-containing protein</fullName>
    </recommendedName>
</protein>
<proteinExistence type="predicted"/>
<comment type="caution">
    <text evidence="1">The sequence shown here is derived from an EMBL/GenBank/DDBJ whole genome shotgun (WGS) entry which is preliminary data.</text>
</comment>
<sequence length="125" mass="14184">MALQVTERISVHDLAVEAAARMYQVEGYQALIRHQPRPHRYGRNPFDLFVPALERVEEVETAETLPTADLARLRRCREEGLQVWVLVQLDAVAAAYASLKGAADHVIPFWILEGGRVRFGLPRRP</sequence>
<accession>A0A934KD16</accession>
<organism evidence="1 2">
    <name type="scientific">Candidatus Nephthysia bennettiae</name>
    <dbReference type="NCBI Taxonomy" id="3127016"/>
    <lineage>
        <taxon>Bacteria</taxon>
        <taxon>Bacillati</taxon>
        <taxon>Candidatus Dormiibacterota</taxon>
        <taxon>Candidatus Dormibacteria</taxon>
        <taxon>Candidatus Dormibacterales</taxon>
        <taxon>Candidatus Dormibacteraceae</taxon>
        <taxon>Candidatus Nephthysia</taxon>
    </lineage>
</organism>
<dbReference type="Proteomes" id="UP000612893">
    <property type="component" value="Unassembled WGS sequence"/>
</dbReference>
<reference evidence="1" key="1">
    <citation type="submission" date="2020-10" db="EMBL/GenBank/DDBJ databases">
        <title>Ca. Dormibacterota MAGs.</title>
        <authorList>
            <person name="Montgomery K."/>
        </authorList>
    </citation>
    <scope>NUCLEOTIDE SEQUENCE [LARGE SCALE GENOMIC DNA]</scope>
    <source>
        <strain evidence="1">SC8812_S17_10</strain>
    </source>
</reference>
<dbReference type="AlphaFoldDB" id="A0A934KD16"/>
<name>A0A934KD16_9BACT</name>
<keyword evidence="2" id="KW-1185">Reference proteome</keyword>
<evidence type="ECO:0008006" key="3">
    <source>
        <dbReference type="Google" id="ProtNLM"/>
    </source>
</evidence>
<gene>
    <name evidence="1" type="ORF">JF922_22490</name>
</gene>